<organism evidence="2 3">
    <name type="scientific">Penicillium canescens</name>
    <dbReference type="NCBI Taxonomy" id="5083"/>
    <lineage>
        <taxon>Eukaryota</taxon>
        <taxon>Fungi</taxon>
        <taxon>Dikarya</taxon>
        <taxon>Ascomycota</taxon>
        <taxon>Pezizomycotina</taxon>
        <taxon>Eurotiomycetes</taxon>
        <taxon>Eurotiomycetidae</taxon>
        <taxon>Eurotiales</taxon>
        <taxon>Aspergillaceae</taxon>
        <taxon>Penicillium</taxon>
    </lineage>
</organism>
<dbReference type="Proteomes" id="UP001219568">
    <property type="component" value="Unassembled WGS sequence"/>
</dbReference>
<sequence length="295" mass="34249">MLPFGLRRGRLGRNHMPLEPPNNVTNDSDPEEASAEDLPEPEPEIFYPSLWDVLKVRYLLQWKLANGLPEELIDMIVDVAEYWASVEHKMQGKRIIQKDCDQVLLKTVPLCYDRNSLEKDTPSKPLPHRGAHPCRKIIFKLSSHDQGRGRRHENMYEFSWTWFDTEVIHGAHERKMYINGEEQEILDNERGQERKHYTEADALLLPRGNKLQVNGAHVGEMQHVEIVWDYRDGIQPESAEADEIEKNLGRGRLTLEGRGVRELEVGDSIALWARARFPGWSNHVERACMRVFWAV</sequence>
<gene>
    <name evidence="2" type="ORF">N7460_004878</name>
</gene>
<dbReference type="EMBL" id="JAQJZL010000004">
    <property type="protein sequence ID" value="KAJ6043523.1"/>
    <property type="molecule type" value="Genomic_DNA"/>
</dbReference>
<feature type="region of interest" description="Disordered" evidence="1">
    <location>
        <begin position="11"/>
        <end position="41"/>
    </location>
</feature>
<feature type="compositionally biased region" description="Acidic residues" evidence="1">
    <location>
        <begin position="28"/>
        <end position="41"/>
    </location>
</feature>
<proteinExistence type="predicted"/>
<dbReference type="AlphaFoldDB" id="A0AAD6ICN9"/>
<name>A0AAD6ICN9_PENCN</name>
<protein>
    <submittedName>
        <fullName evidence="2">Uncharacterized protein</fullName>
    </submittedName>
</protein>
<accession>A0AAD6ICN9</accession>
<comment type="caution">
    <text evidence="2">The sequence shown here is derived from an EMBL/GenBank/DDBJ whole genome shotgun (WGS) entry which is preliminary data.</text>
</comment>
<evidence type="ECO:0000313" key="2">
    <source>
        <dbReference type="EMBL" id="KAJ6043523.1"/>
    </source>
</evidence>
<evidence type="ECO:0000256" key="1">
    <source>
        <dbReference type="SAM" id="MobiDB-lite"/>
    </source>
</evidence>
<evidence type="ECO:0000313" key="3">
    <source>
        <dbReference type="Proteomes" id="UP001219568"/>
    </source>
</evidence>
<reference evidence="2" key="2">
    <citation type="submission" date="2023-01" db="EMBL/GenBank/DDBJ databases">
        <authorList>
            <person name="Petersen C."/>
        </authorList>
    </citation>
    <scope>NUCLEOTIDE SEQUENCE</scope>
    <source>
        <strain evidence="2">IBT 15450</strain>
    </source>
</reference>
<keyword evidence="3" id="KW-1185">Reference proteome</keyword>
<reference evidence="2" key="1">
    <citation type="journal article" date="2023" name="IMA Fungus">
        <title>Comparative genomic study of the Penicillium genus elucidates a diverse pangenome and 15 lateral gene transfer events.</title>
        <authorList>
            <person name="Petersen C."/>
            <person name="Sorensen T."/>
            <person name="Nielsen M.R."/>
            <person name="Sondergaard T.E."/>
            <person name="Sorensen J.L."/>
            <person name="Fitzpatrick D.A."/>
            <person name="Frisvad J.C."/>
            <person name="Nielsen K.L."/>
        </authorList>
    </citation>
    <scope>NUCLEOTIDE SEQUENCE</scope>
    <source>
        <strain evidence="2">IBT 15450</strain>
    </source>
</reference>